<dbReference type="InterPro" id="IPR032710">
    <property type="entry name" value="NTF2-like_dom_sf"/>
</dbReference>
<name>A0A9D1NUE6_9FIRM</name>
<dbReference type="Gene3D" id="3.10.450.50">
    <property type="match status" value="1"/>
</dbReference>
<dbReference type="InterPro" id="IPR043128">
    <property type="entry name" value="Rev_trsase/Diguanyl_cyclase"/>
</dbReference>
<evidence type="ECO:0000313" key="3">
    <source>
        <dbReference type="Proteomes" id="UP000886723"/>
    </source>
</evidence>
<dbReference type="GO" id="GO:0052621">
    <property type="term" value="F:diguanylate cyclase activity"/>
    <property type="evidence" value="ECO:0007669"/>
    <property type="project" value="TreeGrafter"/>
</dbReference>
<dbReference type="EMBL" id="DVON01000111">
    <property type="protein sequence ID" value="HIV12513.1"/>
    <property type="molecule type" value="Genomic_DNA"/>
</dbReference>
<dbReference type="Pfam" id="PF13474">
    <property type="entry name" value="SnoaL_3"/>
    <property type="match status" value="1"/>
</dbReference>
<proteinExistence type="predicted"/>
<comment type="caution">
    <text evidence="2">The sequence shown here is derived from an EMBL/GenBank/DDBJ whole genome shotgun (WGS) entry which is preliminary data.</text>
</comment>
<dbReference type="NCBIfam" id="TIGR00254">
    <property type="entry name" value="GGDEF"/>
    <property type="match status" value="1"/>
</dbReference>
<dbReference type="CDD" id="cd01949">
    <property type="entry name" value="GGDEF"/>
    <property type="match status" value="1"/>
</dbReference>
<accession>A0A9D1NUE6</accession>
<dbReference type="Gene3D" id="3.30.70.270">
    <property type="match status" value="1"/>
</dbReference>
<dbReference type="SUPFAM" id="SSF54427">
    <property type="entry name" value="NTF2-like"/>
    <property type="match status" value="1"/>
</dbReference>
<gene>
    <name evidence="2" type="ORF">IAA63_05160</name>
</gene>
<dbReference type="SMART" id="SM00267">
    <property type="entry name" value="GGDEF"/>
    <property type="match status" value="1"/>
</dbReference>
<evidence type="ECO:0000259" key="1">
    <source>
        <dbReference type="PROSITE" id="PS50887"/>
    </source>
</evidence>
<protein>
    <submittedName>
        <fullName evidence="2">Diguanylate cyclase</fullName>
    </submittedName>
</protein>
<feature type="domain" description="GGDEF" evidence="1">
    <location>
        <begin position="185"/>
        <end position="315"/>
    </location>
</feature>
<dbReference type="PROSITE" id="PS50887">
    <property type="entry name" value="GGDEF"/>
    <property type="match status" value="1"/>
</dbReference>
<reference evidence="2" key="1">
    <citation type="submission" date="2020-10" db="EMBL/GenBank/DDBJ databases">
        <authorList>
            <person name="Gilroy R."/>
        </authorList>
    </citation>
    <scope>NUCLEOTIDE SEQUENCE</scope>
    <source>
        <strain evidence="2">ChiBcec2-4451</strain>
    </source>
</reference>
<dbReference type="Proteomes" id="UP000886723">
    <property type="component" value="Unassembled WGS sequence"/>
</dbReference>
<organism evidence="2 3">
    <name type="scientific">Candidatus Pullilachnospira stercoravium</name>
    <dbReference type="NCBI Taxonomy" id="2840913"/>
    <lineage>
        <taxon>Bacteria</taxon>
        <taxon>Bacillati</taxon>
        <taxon>Bacillota</taxon>
        <taxon>Clostridia</taxon>
        <taxon>Lachnospirales</taxon>
        <taxon>Lachnospiraceae</taxon>
        <taxon>Lachnospiraceae incertae sedis</taxon>
        <taxon>Candidatus Pullilachnospira</taxon>
    </lineage>
</organism>
<dbReference type="SUPFAM" id="SSF55073">
    <property type="entry name" value="Nucleotide cyclase"/>
    <property type="match status" value="1"/>
</dbReference>
<reference evidence="2" key="2">
    <citation type="journal article" date="2021" name="PeerJ">
        <title>Extensive microbial diversity within the chicken gut microbiome revealed by metagenomics and culture.</title>
        <authorList>
            <person name="Gilroy R."/>
            <person name="Ravi A."/>
            <person name="Getino M."/>
            <person name="Pursley I."/>
            <person name="Horton D.L."/>
            <person name="Alikhan N.F."/>
            <person name="Baker D."/>
            <person name="Gharbi K."/>
            <person name="Hall N."/>
            <person name="Watson M."/>
            <person name="Adriaenssens E.M."/>
            <person name="Foster-Nyarko E."/>
            <person name="Jarju S."/>
            <person name="Secka A."/>
            <person name="Antonio M."/>
            <person name="Oren A."/>
            <person name="Chaudhuri R.R."/>
            <person name="La Ragione R."/>
            <person name="Hildebrand F."/>
            <person name="Pallen M.J."/>
        </authorList>
    </citation>
    <scope>NUCLEOTIDE SEQUENCE</scope>
    <source>
        <strain evidence="2">ChiBcec2-4451</strain>
    </source>
</reference>
<dbReference type="PANTHER" id="PTHR45138">
    <property type="entry name" value="REGULATORY COMPONENTS OF SENSORY TRANSDUCTION SYSTEM"/>
    <property type="match status" value="1"/>
</dbReference>
<dbReference type="InterPro" id="IPR029787">
    <property type="entry name" value="Nucleotide_cyclase"/>
</dbReference>
<dbReference type="Pfam" id="PF00990">
    <property type="entry name" value="GGDEF"/>
    <property type="match status" value="1"/>
</dbReference>
<dbReference type="AlphaFoldDB" id="A0A9D1NUE6"/>
<dbReference type="InterPro" id="IPR050469">
    <property type="entry name" value="Diguanylate_Cyclase"/>
</dbReference>
<evidence type="ECO:0000313" key="2">
    <source>
        <dbReference type="EMBL" id="HIV12513.1"/>
    </source>
</evidence>
<dbReference type="InterPro" id="IPR000160">
    <property type="entry name" value="GGDEF_dom"/>
</dbReference>
<dbReference type="InterPro" id="IPR037401">
    <property type="entry name" value="SnoaL-like"/>
</dbReference>
<sequence length="315" mass="36750">MDFRKWTEKLWYTYLTGKEEEVRQALEAIDPDCVIVGTGAHEYYIGRDNFLPALRGEMMERKDIAFRFRDFWCEELKAGTDSVLVYGGIYIWWESESKDQIIDMDSRFSVLFRKKEGAWKVVHIHQSIPYRDQMEGEYYPKALLKRVQEVQDIADKMTELAQRDSLTGAYNYRAFRRIWESRGRENSWIFLLDLDEFKKINDTLGHMAGNRVLKKIVDILHASVRNHDVVCRMGGDEFLLLCGDLNGQDSAEGLARRILRMIHEGALEDMGDLWPTISMGITEVREGDSMELALERADKALYRVKRTKKGSYSCE</sequence>
<dbReference type="PANTHER" id="PTHR45138:SF9">
    <property type="entry name" value="DIGUANYLATE CYCLASE DGCM-RELATED"/>
    <property type="match status" value="1"/>
</dbReference>